<feature type="binding site" evidence="8">
    <location>
        <position position="248"/>
    </location>
    <ligand>
        <name>K(+)</name>
        <dbReference type="ChEBI" id="CHEBI:29103"/>
    </ligand>
</feature>
<keyword evidence="5 8" id="KW-0460">Magnesium</keyword>
<dbReference type="InterPro" id="IPR027417">
    <property type="entry name" value="P-loop_NTPase"/>
</dbReference>
<dbReference type="FunFam" id="3.30.1360.120:FF:000007">
    <property type="entry name" value="tRNA modification GTPase GTPBP3, mitochondrial"/>
    <property type="match status" value="1"/>
</dbReference>
<dbReference type="NCBIfam" id="TIGR00450">
    <property type="entry name" value="mnmE_trmE_thdF"/>
    <property type="match status" value="1"/>
</dbReference>
<dbReference type="GO" id="GO:0002098">
    <property type="term" value="P:tRNA wobble uridine modification"/>
    <property type="evidence" value="ECO:0007669"/>
    <property type="project" value="TreeGrafter"/>
</dbReference>
<dbReference type="NCBIfam" id="NF003661">
    <property type="entry name" value="PRK05291.1-3"/>
    <property type="match status" value="1"/>
</dbReference>
<dbReference type="OrthoDB" id="9805918at2"/>
<dbReference type="SUPFAM" id="SSF116878">
    <property type="entry name" value="TrmE connector domain"/>
    <property type="match status" value="1"/>
</dbReference>
<feature type="binding site" evidence="8">
    <location>
        <begin position="246"/>
        <end position="252"/>
    </location>
    <ligand>
        <name>GTP</name>
        <dbReference type="ChEBI" id="CHEBI:37565"/>
    </ligand>
</feature>
<evidence type="ECO:0000256" key="9">
    <source>
        <dbReference type="RuleBase" id="RU003313"/>
    </source>
</evidence>
<evidence type="ECO:0000256" key="7">
    <source>
        <dbReference type="ARBA" id="ARBA00023134"/>
    </source>
</evidence>
<name>A0A5N7MF63_9HYPH</name>
<evidence type="ECO:0000256" key="5">
    <source>
        <dbReference type="ARBA" id="ARBA00022842"/>
    </source>
</evidence>
<evidence type="ECO:0000256" key="8">
    <source>
        <dbReference type="HAMAP-Rule" id="MF_00379"/>
    </source>
</evidence>
<dbReference type="Gene3D" id="3.40.50.300">
    <property type="entry name" value="P-loop containing nucleotide triphosphate hydrolases"/>
    <property type="match status" value="1"/>
</dbReference>
<feature type="binding site" evidence="8">
    <location>
        <begin position="271"/>
        <end position="274"/>
    </location>
    <ligand>
        <name>GTP</name>
        <dbReference type="ChEBI" id="CHEBI:37565"/>
    </ligand>
</feature>
<keyword evidence="8" id="KW-0963">Cytoplasm</keyword>
<feature type="binding site" evidence="8">
    <location>
        <position position="227"/>
    </location>
    <ligand>
        <name>K(+)</name>
        <dbReference type="ChEBI" id="CHEBI:29103"/>
    </ligand>
</feature>
<dbReference type="GO" id="GO:0005737">
    <property type="term" value="C:cytoplasm"/>
    <property type="evidence" value="ECO:0007669"/>
    <property type="project" value="UniProtKB-SubCell"/>
</dbReference>
<feature type="binding site" evidence="8">
    <location>
        <position position="252"/>
    </location>
    <ligand>
        <name>Mg(2+)</name>
        <dbReference type="ChEBI" id="CHEBI:18420"/>
    </ligand>
</feature>
<keyword evidence="12" id="KW-1185">Reference proteome</keyword>
<dbReference type="CDD" id="cd14858">
    <property type="entry name" value="TrmE_N"/>
    <property type="match status" value="1"/>
</dbReference>
<keyword evidence="4 8" id="KW-0378">Hydrolase</keyword>
<dbReference type="PANTHER" id="PTHR42714">
    <property type="entry name" value="TRNA MODIFICATION GTPASE GTPBP3"/>
    <property type="match status" value="1"/>
</dbReference>
<feature type="binding site" evidence="8">
    <location>
        <position position="246"/>
    </location>
    <ligand>
        <name>K(+)</name>
        <dbReference type="ChEBI" id="CHEBI:29103"/>
    </ligand>
</feature>
<feature type="domain" description="TrmE-type G" evidence="10">
    <location>
        <begin position="217"/>
        <end position="359"/>
    </location>
</feature>
<dbReference type="InterPro" id="IPR006073">
    <property type="entry name" value="GTP-bd"/>
</dbReference>
<dbReference type="InterPro" id="IPR027266">
    <property type="entry name" value="TrmE/GcvT-like"/>
</dbReference>
<dbReference type="Pfam" id="PF12631">
    <property type="entry name" value="MnmE_helical"/>
    <property type="match status" value="1"/>
</dbReference>
<dbReference type="CDD" id="cd04164">
    <property type="entry name" value="trmE"/>
    <property type="match status" value="1"/>
</dbReference>
<evidence type="ECO:0000256" key="6">
    <source>
        <dbReference type="ARBA" id="ARBA00022958"/>
    </source>
</evidence>
<reference evidence="11 12" key="1">
    <citation type="journal article" date="2019" name="Syst. Appl. Microbiol.">
        <title>Microvirga tunisiensis sp. nov., a root nodule symbiotic bacterium isolated from Lupinus micranthus and L. luteus grown in Northern Tunisia.</title>
        <authorList>
            <person name="Msaddak A."/>
            <person name="Rejili M."/>
            <person name="Duran D."/>
            <person name="Mars M."/>
            <person name="Palacios J.M."/>
            <person name="Ruiz-Argueso T."/>
            <person name="Rey L."/>
            <person name="Imperial J."/>
        </authorList>
    </citation>
    <scope>NUCLEOTIDE SEQUENCE [LARGE SCALE GENOMIC DNA]</scope>
    <source>
        <strain evidence="11 12">Lmie10</strain>
    </source>
</reference>
<dbReference type="InterPro" id="IPR005225">
    <property type="entry name" value="Small_GTP-bd"/>
</dbReference>
<comment type="subunit">
    <text evidence="8">Homodimer. Heterotetramer of two MnmE and two MnmG subunits.</text>
</comment>
<feature type="binding site" evidence="8">
    <location>
        <position position="23"/>
    </location>
    <ligand>
        <name>(6S)-5-formyl-5,6,7,8-tetrahydrofolate</name>
        <dbReference type="ChEBI" id="CHEBI:57457"/>
    </ligand>
</feature>
<evidence type="ECO:0000256" key="4">
    <source>
        <dbReference type="ARBA" id="ARBA00022801"/>
    </source>
</evidence>
<keyword evidence="2 8" id="KW-0819">tRNA processing</keyword>
<dbReference type="GO" id="GO:0030488">
    <property type="term" value="P:tRNA methylation"/>
    <property type="evidence" value="ECO:0007669"/>
    <property type="project" value="TreeGrafter"/>
</dbReference>
<comment type="cofactor">
    <cofactor evidence="8">
        <name>K(+)</name>
        <dbReference type="ChEBI" id="CHEBI:29103"/>
    </cofactor>
    <text evidence="8">Binds 1 potassium ion per subunit.</text>
</comment>
<dbReference type="GO" id="GO:0005525">
    <property type="term" value="F:GTP binding"/>
    <property type="evidence" value="ECO:0007669"/>
    <property type="project" value="UniProtKB-UniRule"/>
</dbReference>
<gene>
    <name evidence="8 11" type="primary">mnmE</name>
    <name evidence="8" type="synonym">trmE</name>
    <name evidence="11" type="ORF">FS320_08750</name>
</gene>
<feature type="binding site" evidence="8">
    <location>
        <position position="231"/>
    </location>
    <ligand>
        <name>Mg(2+)</name>
        <dbReference type="ChEBI" id="CHEBI:18420"/>
    </ligand>
</feature>
<evidence type="ECO:0000259" key="10">
    <source>
        <dbReference type="PROSITE" id="PS51709"/>
    </source>
</evidence>
<dbReference type="Gene3D" id="1.20.120.430">
    <property type="entry name" value="tRNA modification GTPase MnmE domain 2"/>
    <property type="match status" value="1"/>
</dbReference>
<protein>
    <recommendedName>
        <fullName evidence="8">tRNA modification GTPase MnmE</fullName>
        <ecNumber evidence="8">3.6.-.-</ecNumber>
    </recommendedName>
</protein>
<feature type="binding site" evidence="8">
    <location>
        <position position="81"/>
    </location>
    <ligand>
        <name>(6S)-5-formyl-5,6,7,8-tetrahydrofolate</name>
        <dbReference type="ChEBI" id="CHEBI:57457"/>
    </ligand>
</feature>
<evidence type="ECO:0000256" key="2">
    <source>
        <dbReference type="ARBA" id="ARBA00022694"/>
    </source>
</evidence>
<evidence type="ECO:0000313" key="12">
    <source>
        <dbReference type="Proteomes" id="UP000403266"/>
    </source>
</evidence>
<proteinExistence type="inferred from homology"/>
<organism evidence="11 12">
    <name type="scientific">Microvirga tunisiensis</name>
    <dbReference type="NCBI Taxonomy" id="2108360"/>
    <lineage>
        <taxon>Bacteria</taxon>
        <taxon>Pseudomonadati</taxon>
        <taxon>Pseudomonadota</taxon>
        <taxon>Alphaproteobacteria</taxon>
        <taxon>Hyphomicrobiales</taxon>
        <taxon>Methylobacteriaceae</taxon>
        <taxon>Microvirga</taxon>
    </lineage>
</organism>
<dbReference type="NCBIfam" id="TIGR00231">
    <property type="entry name" value="small_GTP"/>
    <property type="match status" value="1"/>
</dbReference>
<dbReference type="PANTHER" id="PTHR42714:SF2">
    <property type="entry name" value="TRNA MODIFICATION GTPASE GTPBP3, MITOCHONDRIAL"/>
    <property type="match status" value="1"/>
</dbReference>
<dbReference type="RefSeq" id="WP_152710890.1">
    <property type="nucleotide sequence ID" value="NZ_VOSJ01000019.1"/>
</dbReference>
<dbReference type="Gene3D" id="3.30.1360.120">
    <property type="entry name" value="Probable tRNA modification gtpase trme, domain 1"/>
    <property type="match status" value="1"/>
</dbReference>
<dbReference type="AlphaFoldDB" id="A0A5N7MF63"/>
<dbReference type="EC" id="3.6.-.-" evidence="8"/>
<dbReference type="InterPro" id="IPR018948">
    <property type="entry name" value="GTP-bd_TrmE_N"/>
</dbReference>
<comment type="subcellular location">
    <subcellularLocation>
        <location evidence="8">Cytoplasm</location>
    </subcellularLocation>
</comment>
<dbReference type="Pfam" id="PF10396">
    <property type="entry name" value="TrmE_N"/>
    <property type="match status" value="1"/>
</dbReference>
<dbReference type="InterPro" id="IPR004520">
    <property type="entry name" value="GTPase_MnmE"/>
</dbReference>
<dbReference type="InterPro" id="IPR025867">
    <property type="entry name" value="MnmE_helical"/>
</dbReference>
<dbReference type="EMBL" id="VOSK01000021">
    <property type="protein sequence ID" value="MPR25320.1"/>
    <property type="molecule type" value="Genomic_DNA"/>
</dbReference>
<evidence type="ECO:0000256" key="1">
    <source>
        <dbReference type="ARBA" id="ARBA00011043"/>
    </source>
</evidence>
<accession>A0A5N7MF63</accession>
<keyword evidence="6 8" id="KW-0630">Potassium</keyword>
<dbReference type="GO" id="GO:0003924">
    <property type="term" value="F:GTPase activity"/>
    <property type="evidence" value="ECO:0007669"/>
    <property type="project" value="UniProtKB-UniRule"/>
</dbReference>
<sequence>MRSDDTIFATASGHGRAAVCLIRISGPESRTVLERMTGREPEPRRAVVRTLKHPTTGEPLDQALVLWMPGPGSFTGEDQAELQIHGGLATRAAVLRALGVINNCRPAEAGEFTRRAFLNGRMDLAQVEGLADIIDAETEAQRRQAMRQLGGRLGNAAENWRESVLHVLALLEASLDFSDEGDVPEDLEQEILQMIDRVRGEIGRAMANRSGERLREGLTVVLAGPPNAGKSTLLNALARRDVAIVSPIAGTTRDVIEVHCDLGGLPVIIVDTAGLRESGDMIEQEGVSRARARAQDADLVLWLVPPEGEESEPPQAQRLLRVGTKSDLNRVPHDCDLTIAAATGEGLPELIARLEEEASALMGQGDAILTRERHRKALERAHAALERARTMLVGHGPLELAAEEVRLAARAIGEITGRVDVEDVLDRLFSNFCIGK</sequence>
<feature type="binding site" evidence="8">
    <location>
        <position position="251"/>
    </location>
    <ligand>
        <name>K(+)</name>
        <dbReference type="ChEBI" id="CHEBI:29103"/>
    </ligand>
</feature>
<comment type="function">
    <text evidence="8">Exhibits a very high intrinsic GTPase hydrolysis rate. Involved in the addition of a carboxymethylaminomethyl (cmnm) group at the wobble position (U34) of certain tRNAs, forming tRNA-cmnm(5)s(2)U34.</text>
</comment>
<comment type="caution">
    <text evidence="11">The sequence shown here is derived from an EMBL/GenBank/DDBJ whole genome shotgun (WGS) entry which is preliminary data.</text>
</comment>
<comment type="caution">
    <text evidence="8">Lacks conserved residue(s) required for the propagation of feature annotation.</text>
</comment>
<dbReference type="InterPro" id="IPR027368">
    <property type="entry name" value="MnmE_dom2"/>
</dbReference>
<dbReference type="Pfam" id="PF01926">
    <property type="entry name" value="MMR_HSR1"/>
    <property type="match status" value="1"/>
</dbReference>
<feature type="binding site" evidence="8">
    <location>
        <position position="436"/>
    </location>
    <ligand>
        <name>(6S)-5-formyl-5,6,7,8-tetrahydrofolate</name>
        <dbReference type="ChEBI" id="CHEBI:57457"/>
    </ligand>
</feature>
<feature type="binding site" evidence="8">
    <location>
        <begin position="227"/>
        <end position="232"/>
    </location>
    <ligand>
        <name>GTP</name>
        <dbReference type="ChEBI" id="CHEBI:37565"/>
    </ligand>
</feature>
<dbReference type="GO" id="GO:0046872">
    <property type="term" value="F:metal ion binding"/>
    <property type="evidence" value="ECO:0007669"/>
    <property type="project" value="UniProtKB-KW"/>
</dbReference>
<keyword evidence="3 8" id="KW-0547">Nucleotide-binding</keyword>
<keyword evidence="8" id="KW-0479">Metal-binding</keyword>
<keyword evidence="7 8" id="KW-0342">GTP-binding</keyword>
<dbReference type="PROSITE" id="PS51709">
    <property type="entry name" value="G_TRME"/>
    <property type="match status" value="1"/>
</dbReference>
<evidence type="ECO:0000313" key="11">
    <source>
        <dbReference type="EMBL" id="MPR25320.1"/>
    </source>
</evidence>
<dbReference type="InterPro" id="IPR031168">
    <property type="entry name" value="G_TrmE"/>
</dbReference>
<dbReference type="Proteomes" id="UP000403266">
    <property type="component" value="Unassembled WGS sequence"/>
</dbReference>
<evidence type="ECO:0000256" key="3">
    <source>
        <dbReference type="ARBA" id="ARBA00022741"/>
    </source>
</evidence>
<feature type="binding site" evidence="8">
    <location>
        <position position="121"/>
    </location>
    <ligand>
        <name>(6S)-5-formyl-5,6,7,8-tetrahydrofolate</name>
        <dbReference type="ChEBI" id="CHEBI:57457"/>
    </ligand>
</feature>
<dbReference type="SUPFAM" id="SSF52540">
    <property type="entry name" value="P-loop containing nucleoside triphosphate hydrolases"/>
    <property type="match status" value="1"/>
</dbReference>
<comment type="similarity">
    <text evidence="1 8 9">Belongs to the TRAFAC class TrmE-Era-EngA-EngB-Septin-like GTPase superfamily. TrmE GTPase family.</text>
</comment>
<dbReference type="HAMAP" id="MF_00379">
    <property type="entry name" value="GTPase_MnmE"/>
    <property type="match status" value="1"/>
</dbReference>